<dbReference type="NCBIfam" id="TIGR03840">
    <property type="entry name" value="TMPT_Se_Te"/>
    <property type="match status" value="1"/>
</dbReference>
<feature type="binding site" evidence="9">
    <location>
        <position position="10"/>
    </location>
    <ligand>
        <name>S-adenosyl-L-methionine</name>
        <dbReference type="ChEBI" id="CHEBI:59789"/>
    </ligand>
</feature>
<feature type="binding site" evidence="9">
    <location>
        <position position="66"/>
    </location>
    <ligand>
        <name>S-adenosyl-L-methionine</name>
        <dbReference type="ChEBI" id="CHEBI:59789"/>
    </ligand>
</feature>
<evidence type="ECO:0000256" key="4">
    <source>
        <dbReference type="ARBA" id="ARBA00011905"/>
    </source>
</evidence>
<dbReference type="Gene3D" id="3.40.50.150">
    <property type="entry name" value="Vaccinia Virus protein VP39"/>
    <property type="match status" value="1"/>
</dbReference>
<accession>A0A845UWZ0</accession>
<keyword evidence="5 9" id="KW-0963">Cytoplasm</keyword>
<dbReference type="HAMAP" id="MF_00812">
    <property type="entry name" value="Thiopur_methtran"/>
    <property type="match status" value="1"/>
</dbReference>
<evidence type="ECO:0000256" key="3">
    <source>
        <dbReference type="ARBA" id="ARBA00008145"/>
    </source>
</evidence>
<name>A0A845UWZ0_9GAMM</name>
<feature type="binding site" evidence="9">
    <location>
        <position position="45"/>
    </location>
    <ligand>
        <name>S-adenosyl-L-methionine</name>
        <dbReference type="ChEBI" id="CHEBI:59789"/>
    </ligand>
</feature>
<dbReference type="PIRSF" id="PIRSF023956">
    <property type="entry name" value="Thiopurine_S-methyltransferase"/>
    <property type="match status" value="1"/>
</dbReference>
<evidence type="ECO:0000256" key="9">
    <source>
        <dbReference type="HAMAP-Rule" id="MF_00812"/>
    </source>
</evidence>
<organism evidence="10 11">
    <name type="scientific">Wenzhouxiangella limi</name>
    <dbReference type="NCBI Taxonomy" id="2707351"/>
    <lineage>
        <taxon>Bacteria</taxon>
        <taxon>Pseudomonadati</taxon>
        <taxon>Pseudomonadota</taxon>
        <taxon>Gammaproteobacteria</taxon>
        <taxon>Chromatiales</taxon>
        <taxon>Wenzhouxiangellaceae</taxon>
        <taxon>Wenzhouxiangella</taxon>
    </lineage>
</organism>
<comment type="caution">
    <text evidence="10">The sequence shown here is derived from an EMBL/GenBank/DDBJ whole genome shotgun (WGS) entry which is preliminary data.</text>
</comment>
<gene>
    <name evidence="9" type="primary">tpm</name>
    <name evidence="10" type="ORF">G3I74_03290</name>
</gene>
<keyword evidence="6 9" id="KW-0489">Methyltransferase</keyword>
<dbReference type="FunFam" id="3.40.50.150:FF:000101">
    <property type="entry name" value="Thiopurine S-methyltransferase"/>
    <property type="match status" value="1"/>
</dbReference>
<dbReference type="EC" id="2.1.1.67" evidence="4 9"/>
<dbReference type="GO" id="GO:0005737">
    <property type="term" value="C:cytoplasm"/>
    <property type="evidence" value="ECO:0007669"/>
    <property type="project" value="UniProtKB-SubCell"/>
</dbReference>
<dbReference type="PANTHER" id="PTHR10259:SF11">
    <property type="entry name" value="THIOPURINE S-METHYLTRANSFERASE"/>
    <property type="match status" value="1"/>
</dbReference>
<dbReference type="NCBIfam" id="NF009732">
    <property type="entry name" value="PRK13255.1"/>
    <property type="match status" value="1"/>
</dbReference>
<dbReference type="RefSeq" id="WP_164210136.1">
    <property type="nucleotide sequence ID" value="NZ_JAAGSC010000031.1"/>
</dbReference>
<proteinExistence type="inferred from homology"/>
<reference evidence="10 11" key="1">
    <citation type="submission" date="2020-02" db="EMBL/GenBank/DDBJ databases">
        <authorList>
            <person name="Zhang X.-Y."/>
        </authorList>
    </citation>
    <scope>NUCLEOTIDE SEQUENCE [LARGE SCALE GENOMIC DNA]</scope>
    <source>
        <strain evidence="10 11">C33</strain>
    </source>
</reference>
<evidence type="ECO:0000313" key="11">
    <source>
        <dbReference type="Proteomes" id="UP000484885"/>
    </source>
</evidence>
<protein>
    <recommendedName>
        <fullName evidence="4 9">Thiopurine S-methyltransferase</fullName>
        <ecNumber evidence="4 9">2.1.1.67</ecNumber>
    </recommendedName>
    <alternativeName>
        <fullName evidence="9">Thiopurine methyltransferase</fullName>
    </alternativeName>
</protein>
<dbReference type="GO" id="GO:0008119">
    <property type="term" value="F:thiopurine S-methyltransferase activity"/>
    <property type="evidence" value="ECO:0007669"/>
    <property type="project" value="UniProtKB-UniRule"/>
</dbReference>
<evidence type="ECO:0000256" key="6">
    <source>
        <dbReference type="ARBA" id="ARBA00022603"/>
    </source>
</evidence>
<dbReference type="PANTHER" id="PTHR10259">
    <property type="entry name" value="THIOPURINE S-METHYLTRANSFERASE"/>
    <property type="match status" value="1"/>
</dbReference>
<dbReference type="GO" id="GO:0032259">
    <property type="term" value="P:methylation"/>
    <property type="evidence" value="ECO:0007669"/>
    <property type="project" value="UniProtKB-KW"/>
</dbReference>
<dbReference type="SUPFAM" id="SSF53335">
    <property type="entry name" value="S-adenosyl-L-methionine-dependent methyltransferases"/>
    <property type="match status" value="1"/>
</dbReference>
<comment type="similarity">
    <text evidence="3 9">Belongs to the class I-like SAM-binding methyltransferase superfamily. TPMT family.</text>
</comment>
<dbReference type="GO" id="GO:0010038">
    <property type="term" value="P:response to metal ion"/>
    <property type="evidence" value="ECO:0007669"/>
    <property type="project" value="InterPro"/>
</dbReference>
<keyword evidence="7 9" id="KW-0808">Transferase</keyword>
<sequence length="216" mass="24568">MDKEFWHQRWQAGQIGFHTPEAHWALLAYWPELVHQIDEPVLVPLCGKTLDMRWLCERGHPVTGIELNPIAVHDFFAEWKRRPTPIEQADQALSGLEADGVSLWQGDFFAFKPATAYRAFYDRAALIALPPAMRKSYVEQLRKCLAKGSIGLLVTLEYDQNLKGGPPFSVSFEEVAEMTGFDSVPLERRDVLDESSKFRAHGITSLHETVYRLTAV</sequence>
<evidence type="ECO:0000256" key="1">
    <source>
        <dbReference type="ARBA" id="ARBA00000903"/>
    </source>
</evidence>
<dbReference type="InterPro" id="IPR029063">
    <property type="entry name" value="SAM-dependent_MTases_sf"/>
</dbReference>
<evidence type="ECO:0000256" key="2">
    <source>
        <dbReference type="ARBA" id="ARBA00004496"/>
    </source>
</evidence>
<comment type="subcellular location">
    <subcellularLocation>
        <location evidence="2 9">Cytoplasm</location>
    </subcellularLocation>
</comment>
<evidence type="ECO:0000313" key="10">
    <source>
        <dbReference type="EMBL" id="NDY94752.1"/>
    </source>
</evidence>
<evidence type="ECO:0000256" key="5">
    <source>
        <dbReference type="ARBA" id="ARBA00022490"/>
    </source>
</evidence>
<dbReference type="Proteomes" id="UP000484885">
    <property type="component" value="Unassembled WGS sequence"/>
</dbReference>
<dbReference type="InterPro" id="IPR025835">
    <property type="entry name" value="Thiopurine_S-MeTrfase"/>
</dbReference>
<dbReference type="Pfam" id="PF05724">
    <property type="entry name" value="TPMT"/>
    <property type="match status" value="1"/>
</dbReference>
<feature type="binding site" evidence="9">
    <location>
        <position position="123"/>
    </location>
    <ligand>
        <name>S-adenosyl-L-methionine</name>
        <dbReference type="ChEBI" id="CHEBI:59789"/>
    </ligand>
</feature>
<dbReference type="AlphaFoldDB" id="A0A845UWZ0"/>
<dbReference type="EMBL" id="JAAGSC010000031">
    <property type="protein sequence ID" value="NDY94752.1"/>
    <property type="molecule type" value="Genomic_DNA"/>
</dbReference>
<dbReference type="InterPro" id="IPR022474">
    <property type="entry name" value="Thiopur_S-MeTfrase_Se/Te_detox"/>
</dbReference>
<comment type="catalytic activity">
    <reaction evidence="1 9">
        <text>S-adenosyl-L-methionine + a thiopurine = S-adenosyl-L-homocysteine + a thiopurine S-methylether.</text>
        <dbReference type="EC" id="2.1.1.67"/>
    </reaction>
</comment>
<evidence type="ECO:0000256" key="7">
    <source>
        <dbReference type="ARBA" id="ARBA00022679"/>
    </source>
</evidence>
<dbReference type="InterPro" id="IPR008854">
    <property type="entry name" value="TPMT"/>
</dbReference>
<evidence type="ECO:0000256" key="8">
    <source>
        <dbReference type="ARBA" id="ARBA00022691"/>
    </source>
</evidence>
<keyword evidence="11" id="KW-1185">Reference proteome</keyword>
<dbReference type="PROSITE" id="PS51585">
    <property type="entry name" value="SAM_MT_TPMT"/>
    <property type="match status" value="1"/>
</dbReference>
<keyword evidence="8 9" id="KW-0949">S-adenosyl-L-methionine</keyword>